<reference evidence="2" key="1">
    <citation type="journal article" date="2019" name="Int. J. Syst. Evol. Microbiol.">
        <title>The Global Catalogue of Microorganisms (GCM) 10K type strain sequencing project: providing services to taxonomists for standard genome sequencing and annotation.</title>
        <authorList>
            <consortium name="The Broad Institute Genomics Platform"/>
            <consortium name="The Broad Institute Genome Sequencing Center for Infectious Disease"/>
            <person name="Wu L."/>
            <person name="Ma J."/>
        </authorList>
    </citation>
    <scope>NUCLEOTIDE SEQUENCE [LARGE SCALE GENOMIC DNA]</scope>
    <source>
        <strain evidence="2">CGMCC 1.15180</strain>
    </source>
</reference>
<protein>
    <submittedName>
        <fullName evidence="1">WXG100 family type VII secretion target</fullName>
    </submittedName>
</protein>
<dbReference type="EMBL" id="JBHSPX010000001">
    <property type="protein sequence ID" value="MFC6061527.1"/>
    <property type="molecule type" value="Genomic_DNA"/>
</dbReference>
<dbReference type="Proteomes" id="UP001596139">
    <property type="component" value="Unassembled WGS sequence"/>
</dbReference>
<comment type="caution">
    <text evidence="1">The sequence shown here is derived from an EMBL/GenBank/DDBJ whole genome shotgun (WGS) entry which is preliminary data.</text>
</comment>
<gene>
    <name evidence="1" type="ORF">ACFP4F_03060</name>
</gene>
<evidence type="ECO:0000313" key="1">
    <source>
        <dbReference type="EMBL" id="MFC6061527.1"/>
    </source>
</evidence>
<dbReference type="Gene3D" id="1.10.287.1060">
    <property type="entry name" value="ESAT-6-like"/>
    <property type="match status" value="1"/>
</dbReference>
<organism evidence="1 2">
    <name type="scientific">Streptomyces ochraceiscleroticus</name>
    <dbReference type="NCBI Taxonomy" id="47761"/>
    <lineage>
        <taxon>Bacteria</taxon>
        <taxon>Bacillati</taxon>
        <taxon>Actinomycetota</taxon>
        <taxon>Actinomycetes</taxon>
        <taxon>Kitasatosporales</taxon>
        <taxon>Streptomycetaceae</taxon>
        <taxon>Streptomyces</taxon>
    </lineage>
</organism>
<proteinExistence type="predicted"/>
<dbReference type="RefSeq" id="WP_037801267.1">
    <property type="nucleotide sequence ID" value="NZ_JBHSPX010000001.1"/>
</dbReference>
<sequence length="120" mass="12673">MAGGTKLTDAQLAKLEKDLIQRFENIKTHVRKLNTAIDSVEGRWKGIGAGGFNTTQTDLNNRLNSMGKQLAGFVEAIEATRKLSGNTDHAVEQAIKKQANVVDGGGVGPGGAVPSKLSML</sequence>
<keyword evidence="2" id="KW-1185">Reference proteome</keyword>
<name>A0ABW1MEU6_9ACTN</name>
<dbReference type="InterPro" id="IPR036689">
    <property type="entry name" value="ESAT-6-like_sf"/>
</dbReference>
<accession>A0ABW1MEU6</accession>
<dbReference type="SUPFAM" id="SSF140453">
    <property type="entry name" value="EsxAB dimer-like"/>
    <property type="match status" value="1"/>
</dbReference>
<evidence type="ECO:0000313" key="2">
    <source>
        <dbReference type="Proteomes" id="UP001596139"/>
    </source>
</evidence>